<organism evidence="1 2">
    <name type="scientific">Candidatus Terrybacteria bacterium RIFCSPLOWO2_01_FULL_40_23</name>
    <dbReference type="NCBI Taxonomy" id="1802366"/>
    <lineage>
        <taxon>Bacteria</taxon>
        <taxon>Candidatus Terryibacteriota</taxon>
    </lineage>
</organism>
<sequence>MRIRRLLTLLFVVIYFSTLAFLFAYNKLNLDTDKCAVPVPNASSQSVDRLKDDSDRDGIKDVVEIAHDAKIFGTNSLNWPDPYHADLYLELDTQEGYLVPAEVKKGAVDFYANLNFCNPDGTKGIRLHIDDASLEFYFGGGQVFEDESQEMYPQLTMMAMHEDEEFFSPDRCGIFRYGLVLKNLGWLASKNEAAGLGDAPGDTLYLAGESLIRNHEFGIVVITHELGHNILGQLDEKNWNNEDTAHDPYGDFMSYRSFGSNLWAHSNVVAELTRDGLLGLSGKCR</sequence>
<accession>A0A1G2PWP8</accession>
<proteinExistence type="predicted"/>
<name>A0A1G2PWP8_9BACT</name>
<evidence type="ECO:0000313" key="2">
    <source>
        <dbReference type="Proteomes" id="UP000176951"/>
    </source>
</evidence>
<reference evidence="1 2" key="1">
    <citation type="journal article" date="2016" name="Nat. Commun.">
        <title>Thousands of microbial genomes shed light on interconnected biogeochemical processes in an aquifer system.</title>
        <authorList>
            <person name="Anantharaman K."/>
            <person name="Brown C.T."/>
            <person name="Hug L.A."/>
            <person name="Sharon I."/>
            <person name="Castelle C.J."/>
            <person name="Probst A.J."/>
            <person name="Thomas B.C."/>
            <person name="Singh A."/>
            <person name="Wilkins M.J."/>
            <person name="Karaoz U."/>
            <person name="Brodie E.L."/>
            <person name="Williams K.H."/>
            <person name="Hubbard S.S."/>
            <person name="Banfield J.F."/>
        </authorList>
    </citation>
    <scope>NUCLEOTIDE SEQUENCE [LARGE SCALE GENOMIC DNA]</scope>
</reference>
<protein>
    <submittedName>
        <fullName evidence="1">Uncharacterized protein</fullName>
    </submittedName>
</protein>
<dbReference type="AlphaFoldDB" id="A0A1G2PWP8"/>
<gene>
    <name evidence="1" type="ORF">A3A97_04760</name>
</gene>
<dbReference type="EMBL" id="MHSW01000012">
    <property type="protein sequence ID" value="OHA52189.1"/>
    <property type="molecule type" value="Genomic_DNA"/>
</dbReference>
<evidence type="ECO:0000313" key="1">
    <source>
        <dbReference type="EMBL" id="OHA52189.1"/>
    </source>
</evidence>
<comment type="caution">
    <text evidence="1">The sequence shown here is derived from an EMBL/GenBank/DDBJ whole genome shotgun (WGS) entry which is preliminary data.</text>
</comment>
<dbReference type="Proteomes" id="UP000176951">
    <property type="component" value="Unassembled WGS sequence"/>
</dbReference>